<dbReference type="RefSeq" id="WP_088919276.1">
    <property type="nucleotide sequence ID" value="NZ_CP018632.1"/>
</dbReference>
<dbReference type="OrthoDB" id="9813321at2"/>
<evidence type="ECO:0000259" key="2">
    <source>
        <dbReference type="SMART" id="SM00834"/>
    </source>
</evidence>
<organism evidence="3 4">
    <name type="scientific">Granulosicoccus antarcticus IMCC3135</name>
    <dbReference type="NCBI Taxonomy" id="1192854"/>
    <lineage>
        <taxon>Bacteria</taxon>
        <taxon>Pseudomonadati</taxon>
        <taxon>Pseudomonadota</taxon>
        <taxon>Gammaproteobacteria</taxon>
        <taxon>Chromatiales</taxon>
        <taxon>Granulosicoccaceae</taxon>
        <taxon>Granulosicoccus</taxon>
    </lineage>
</organism>
<dbReference type="EMBL" id="CP018632">
    <property type="protein sequence ID" value="ASJ74214.1"/>
    <property type="molecule type" value="Genomic_DNA"/>
</dbReference>
<evidence type="ECO:0000313" key="4">
    <source>
        <dbReference type="Proteomes" id="UP000250079"/>
    </source>
</evidence>
<dbReference type="InterPro" id="IPR013429">
    <property type="entry name" value="Regulatory_FmdB_Zinc_ribbon"/>
</dbReference>
<accession>A0A2Z2P378</accession>
<evidence type="ECO:0000313" key="3">
    <source>
        <dbReference type="EMBL" id="ASJ74214.1"/>
    </source>
</evidence>
<evidence type="ECO:0000256" key="1">
    <source>
        <dbReference type="SAM" id="MobiDB-lite"/>
    </source>
</evidence>
<proteinExistence type="predicted"/>
<dbReference type="KEGG" id="gai:IMCC3135_20685"/>
<gene>
    <name evidence="3" type="ORF">IMCC3135_20685</name>
</gene>
<dbReference type="NCBIfam" id="TIGR02605">
    <property type="entry name" value="CxxC_CxxC_SSSS"/>
    <property type="match status" value="1"/>
</dbReference>
<dbReference type="SMART" id="SM00834">
    <property type="entry name" value="CxxC_CXXC_SSSS"/>
    <property type="match status" value="1"/>
</dbReference>
<protein>
    <recommendedName>
        <fullName evidence="2">Putative regulatory protein FmdB zinc ribbon domain-containing protein</fullName>
    </recommendedName>
</protein>
<keyword evidence="4" id="KW-1185">Reference proteome</keyword>
<dbReference type="AlphaFoldDB" id="A0A2Z2P378"/>
<feature type="domain" description="Putative regulatory protein FmdB zinc ribbon" evidence="2">
    <location>
        <begin position="1"/>
        <end position="41"/>
    </location>
</feature>
<dbReference type="Proteomes" id="UP000250079">
    <property type="component" value="Chromosome"/>
</dbReference>
<name>A0A2Z2P378_9GAMM</name>
<feature type="region of interest" description="Disordered" evidence="1">
    <location>
        <begin position="50"/>
        <end position="117"/>
    </location>
</feature>
<reference evidence="3 4" key="1">
    <citation type="submission" date="2016-12" db="EMBL/GenBank/DDBJ databases">
        <authorList>
            <person name="Song W.-J."/>
            <person name="Kurnit D.M."/>
        </authorList>
    </citation>
    <scope>NUCLEOTIDE SEQUENCE [LARGE SCALE GENOMIC DNA]</scope>
    <source>
        <strain evidence="3 4">IMCC3135</strain>
    </source>
</reference>
<sequence length="117" mass="13002">MPVYDYVCNNCGPHEFRRDYEDRDKAMECSQCQSPLSRAWLTAPRQSVTSAHTRHAMDVNELSSNVPKMSRDQDPRQMPHPASCGCCGSGKSKSKATVTAANGAKSFPGKRPWMISH</sequence>